<evidence type="ECO:0000313" key="13">
    <source>
        <dbReference type="EMBL" id="SGZ51793.1"/>
    </source>
</evidence>
<comment type="cofactor">
    <cofactor evidence="1">
        <name>Mg(2+)</name>
        <dbReference type="ChEBI" id="CHEBI:18420"/>
    </cofactor>
</comment>
<dbReference type="GO" id="GO:0045547">
    <property type="term" value="F:ditrans,polycis-polyprenyl diphosphate synthase [(2E,6E)-farnesyl diphosphate specific] activity"/>
    <property type="evidence" value="ECO:0007669"/>
    <property type="project" value="UniProtKB-EC"/>
</dbReference>
<keyword evidence="11" id="KW-0472">Membrane</keyword>
<dbReference type="SUPFAM" id="SSF64005">
    <property type="entry name" value="Undecaprenyl diphosphate synthase"/>
    <property type="match status" value="1"/>
</dbReference>
<evidence type="ECO:0000256" key="5">
    <source>
        <dbReference type="ARBA" id="ARBA00012596"/>
    </source>
</evidence>
<comment type="pathway">
    <text evidence="3">Protein modification; protein glycosylation.</text>
</comment>
<dbReference type="GO" id="GO:0005789">
    <property type="term" value="C:endoplasmic reticulum membrane"/>
    <property type="evidence" value="ECO:0007669"/>
    <property type="project" value="UniProtKB-SubCell"/>
</dbReference>
<evidence type="ECO:0000256" key="8">
    <source>
        <dbReference type="ARBA" id="ARBA00022824"/>
    </source>
</evidence>
<dbReference type="EMBL" id="LT635765">
    <property type="protein sequence ID" value="SGZ51793.1"/>
    <property type="molecule type" value="Genomic_DNA"/>
</dbReference>
<keyword evidence="10" id="KW-1133">Transmembrane helix</keyword>
<dbReference type="UniPathway" id="UPA00378"/>
<organism evidence="13 14">
    <name type="scientific">Sungouiella intermedia</name>
    <dbReference type="NCBI Taxonomy" id="45354"/>
    <lineage>
        <taxon>Eukaryota</taxon>
        <taxon>Fungi</taxon>
        <taxon>Dikarya</taxon>
        <taxon>Ascomycota</taxon>
        <taxon>Saccharomycotina</taxon>
        <taxon>Pichiomycetes</taxon>
        <taxon>Metschnikowiaceae</taxon>
        <taxon>Sungouiella</taxon>
    </lineage>
</organism>
<comment type="subcellular location">
    <subcellularLocation>
        <location evidence="2">Endoplasmic reticulum membrane</location>
    </subcellularLocation>
</comment>
<evidence type="ECO:0000256" key="3">
    <source>
        <dbReference type="ARBA" id="ARBA00004922"/>
    </source>
</evidence>
<evidence type="ECO:0000256" key="9">
    <source>
        <dbReference type="ARBA" id="ARBA00022842"/>
    </source>
</evidence>
<evidence type="ECO:0000256" key="6">
    <source>
        <dbReference type="ARBA" id="ARBA00022679"/>
    </source>
</evidence>
<evidence type="ECO:0000256" key="12">
    <source>
        <dbReference type="ARBA" id="ARBA00047353"/>
    </source>
</evidence>
<keyword evidence="7" id="KW-0812">Transmembrane</keyword>
<evidence type="ECO:0000313" key="14">
    <source>
        <dbReference type="Proteomes" id="UP000182259"/>
    </source>
</evidence>
<evidence type="ECO:0000256" key="7">
    <source>
        <dbReference type="ARBA" id="ARBA00022692"/>
    </source>
</evidence>
<keyword evidence="8" id="KW-0256">Endoplasmic reticulum</keyword>
<proteinExistence type="inferred from homology"/>
<dbReference type="GO" id="GO:1904423">
    <property type="term" value="C:dehydrodolichyl diphosphate synthase complex"/>
    <property type="evidence" value="ECO:0007669"/>
    <property type="project" value="InterPro"/>
</dbReference>
<evidence type="ECO:0000256" key="11">
    <source>
        <dbReference type="ARBA" id="ARBA00023136"/>
    </source>
</evidence>
<evidence type="ECO:0000256" key="10">
    <source>
        <dbReference type="ARBA" id="ARBA00022989"/>
    </source>
</evidence>
<keyword evidence="9" id="KW-0460">Magnesium</keyword>
<comment type="catalytic activity">
    <reaction evidence="12">
        <text>n isopentenyl diphosphate + (2E,6E)-farnesyl diphosphate = a di-trans,poly-cis-polyprenyl diphosphate + n diphosphate</text>
        <dbReference type="Rhea" id="RHEA:53008"/>
        <dbReference type="Rhea" id="RHEA-COMP:19494"/>
        <dbReference type="ChEBI" id="CHEBI:33019"/>
        <dbReference type="ChEBI" id="CHEBI:128769"/>
        <dbReference type="ChEBI" id="CHEBI:136960"/>
        <dbReference type="ChEBI" id="CHEBI:175763"/>
        <dbReference type="EC" id="2.5.1.87"/>
    </reaction>
</comment>
<dbReference type="AlphaFoldDB" id="A0A1L0BKB6"/>
<accession>A0A1L0BKB6</accession>
<evidence type="ECO:0000256" key="4">
    <source>
        <dbReference type="ARBA" id="ARBA00005432"/>
    </source>
</evidence>
<dbReference type="InterPro" id="IPR036424">
    <property type="entry name" value="UPP_synth-like_sf"/>
</dbReference>
<keyword evidence="6" id="KW-0808">Transferase</keyword>
<protein>
    <recommendedName>
        <fullName evidence="5">ditrans,polycis-polyprenyl diphosphate synthase [(2E,6E)-farnesyldiphosphate specific]</fullName>
        <ecNumber evidence="5">2.5.1.87</ecNumber>
    </recommendedName>
</protein>
<sequence length="274" mass="30993">MTRAESLPALASFYMKHTILLALFFLMSIVRNLQFVYNKACLRFYSMAYYPNKTPQVIRDDVVKLNKIPKRISCIINLRADEEENGGIEGLIGDISELAAWCLSAGIPSLTIYEYNGAIKSSIPELQRYLTKNLKSYFGVPVPTFCIKVPHSNITLTVGDEGFTPDLEISLLSRVDGKPTIVELTKTMSDLTANKELSVNDITVKLIDEEICELVGLEPDLLICFNPVLDLQDYPPWHIRLTEMYWEPDNNNVNYAVFIRALKKFSQSKANLGK</sequence>
<dbReference type="InterPro" id="IPR038887">
    <property type="entry name" value="Nus1/NgBR"/>
</dbReference>
<evidence type="ECO:0000256" key="1">
    <source>
        <dbReference type="ARBA" id="ARBA00001946"/>
    </source>
</evidence>
<comment type="similarity">
    <text evidence="4">Belongs to the UPP synthase family.</text>
</comment>
<dbReference type="PANTHER" id="PTHR21528:SF0">
    <property type="entry name" value="DEHYDRODOLICHYL DIPHOSPHATE SYNTHASE COMPLEX SUBUNIT NUS1"/>
    <property type="match status" value="1"/>
</dbReference>
<gene>
    <name evidence="13" type="ORF">SAMEA4029009_CIC11G00000003589</name>
</gene>
<dbReference type="Proteomes" id="UP000182259">
    <property type="component" value="Chromosome II"/>
</dbReference>
<name>A0A1L0BKB6_9ASCO</name>
<reference evidence="13 14" key="1">
    <citation type="submission" date="2016-10" db="EMBL/GenBank/DDBJ databases">
        <authorList>
            <person name="de Groot N.N."/>
        </authorList>
    </citation>
    <scope>NUCLEOTIDE SEQUENCE [LARGE SCALE GENOMIC DNA]</scope>
    <source>
        <strain evidence="13 14">PYCC 4715</strain>
    </source>
</reference>
<dbReference type="EC" id="2.5.1.87" evidence="5"/>
<dbReference type="PANTHER" id="PTHR21528">
    <property type="entry name" value="DEHYDRODOLICHYL DIPHOSPHATE SYNTHASE COMPLEX SUBUNIT NUS1"/>
    <property type="match status" value="1"/>
</dbReference>
<dbReference type="Gene3D" id="3.40.1180.10">
    <property type="entry name" value="Decaprenyl diphosphate synthase-like"/>
    <property type="match status" value="1"/>
</dbReference>
<evidence type="ECO:0000256" key="2">
    <source>
        <dbReference type="ARBA" id="ARBA00004586"/>
    </source>
</evidence>